<name>A0ABX0DF41_9MICC</name>
<proteinExistence type="predicted"/>
<organism evidence="2 3">
    <name type="scientific">Arthrobacter silviterrae</name>
    <dbReference type="NCBI Taxonomy" id="2026658"/>
    <lineage>
        <taxon>Bacteria</taxon>
        <taxon>Bacillati</taxon>
        <taxon>Actinomycetota</taxon>
        <taxon>Actinomycetes</taxon>
        <taxon>Micrococcales</taxon>
        <taxon>Micrococcaceae</taxon>
        <taxon>Arthrobacter</taxon>
    </lineage>
</organism>
<dbReference type="EMBL" id="JAAKZI010000040">
    <property type="protein sequence ID" value="NGN85201.1"/>
    <property type="molecule type" value="Genomic_DNA"/>
</dbReference>
<keyword evidence="3" id="KW-1185">Reference proteome</keyword>
<dbReference type="Proteomes" id="UP000479226">
    <property type="component" value="Unassembled WGS sequence"/>
</dbReference>
<protein>
    <submittedName>
        <fullName evidence="2">Uncharacterized protein</fullName>
    </submittedName>
</protein>
<keyword evidence="1" id="KW-0472">Membrane</keyword>
<accession>A0ABX0DF41</accession>
<keyword evidence="1" id="KW-0812">Transmembrane</keyword>
<feature type="transmembrane region" description="Helical" evidence="1">
    <location>
        <begin position="6"/>
        <end position="29"/>
    </location>
</feature>
<sequence>MELGGWISTIVAGLLSGLLGGIWSAAVIARKGEVARKRYVAELATWRELATYRDLLRYDHDQVYVQQSFPVKYAEIKGQQQLAEKVLVHLPVLGRKTRSKLYRGLYALVGPTSLSWIEKYLYVPEEQRNAEGDGIHQVVEQYKAIKDEKYQGAISALLRTQNKTSEHQELYDKIMAMFDELMALVAPDRPGPCEKIFGRITDAWRAARTRASHLGPQL</sequence>
<evidence type="ECO:0000256" key="1">
    <source>
        <dbReference type="SAM" id="Phobius"/>
    </source>
</evidence>
<evidence type="ECO:0000313" key="2">
    <source>
        <dbReference type="EMBL" id="NGN85201.1"/>
    </source>
</evidence>
<dbReference type="RefSeq" id="WP_165183413.1">
    <property type="nucleotide sequence ID" value="NZ_JAAKZI010000040.1"/>
</dbReference>
<reference evidence="2 3" key="1">
    <citation type="submission" date="2020-02" db="EMBL/GenBank/DDBJ databases">
        <title>Genome sequence of the type strain DSM 27180 of Arthrobacter silviterrae.</title>
        <authorList>
            <person name="Gao J."/>
            <person name="Sun J."/>
        </authorList>
    </citation>
    <scope>NUCLEOTIDE SEQUENCE [LARGE SCALE GENOMIC DNA]</scope>
    <source>
        <strain evidence="2 3">DSM 27180</strain>
    </source>
</reference>
<keyword evidence="1" id="KW-1133">Transmembrane helix</keyword>
<evidence type="ECO:0000313" key="3">
    <source>
        <dbReference type="Proteomes" id="UP000479226"/>
    </source>
</evidence>
<comment type="caution">
    <text evidence="2">The sequence shown here is derived from an EMBL/GenBank/DDBJ whole genome shotgun (WGS) entry which is preliminary data.</text>
</comment>
<gene>
    <name evidence="2" type="ORF">G6N77_17280</name>
</gene>